<reference evidence="1 2" key="1">
    <citation type="submission" date="2021-06" db="EMBL/GenBank/DDBJ databases">
        <authorList>
            <person name="Palmer J.M."/>
        </authorList>
    </citation>
    <scope>NUCLEOTIDE SEQUENCE [LARGE SCALE GENOMIC DNA]</scope>
    <source>
        <strain evidence="1 2">CL_MEX2019</strain>
        <tissue evidence="1">Muscle</tissue>
    </source>
</reference>
<accession>A0ABU7DA46</accession>
<gene>
    <name evidence="1" type="ORF">CHARACLAT_026168</name>
</gene>
<dbReference type="EMBL" id="JAHUTJ010019516">
    <property type="protein sequence ID" value="MED6272037.1"/>
    <property type="molecule type" value="Genomic_DNA"/>
</dbReference>
<proteinExistence type="predicted"/>
<keyword evidence="2" id="KW-1185">Reference proteome</keyword>
<evidence type="ECO:0000313" key="1">
    <source>
        <dbReference type="EMBL" id="MED6272037.1"/>
    </source>
</evidence>
<organism evidence="1 2">
    <name type="scientific">Characodon lateralis</name>
    <dbReference type="NCBI Taxonomy" id="208331"/>
    <lineage>
        <taxon>Eukaryota</taxon>
        <taxon>Metazoa</taxon>
        <taxon>Chordata</taxon>
        <taxon>Craniata</taxon>
        <taxon>Vertebrata</taxon>
        <taxon>Euteleostomi</taxon>
        <taxon>Actinopterygii</taxon>
        <taxon>Neopterygii</taxon>
        <taxon>Teleostei</taxon>
        <taxon>Neoteleostei</taxon>
        <taxon>Acanthomorphata</taxon>
        <taxon>Ovalentaria</taxon>
        <taxon>Atherinomorphae</taxon>
        <taxon>Cyprinodontiformes</taxon>
        <taxon>Goodeidae</taxon>
        <taxon>Characodon</taxon>
    </lineage>
</organism>
<sequence length="211" mass="24974">MTPSHQLDLLTDALLYYGRRKSTDLEVQLIQRRDKAEKVWSLAEEEIFAVLKEPLMCISERDIQQWMETKIEVAQPAHLKTRPTDTVPRWKRNYVMKLTKFNQLRLESDFQAVERHYGIKQRWCQSDEIFQSTLRDLDQEVRGHLILQAQNEARERVTLLNLKRTYPDGQGIAIRLSKQVNTCNRRLKKIITGYNGLQWPPQTTKFPSHLE</sequence>
<comment type="caution">
    <text evidence="1">The sequence shown here is derived from an EMBL/GenBank/DDBJ whole genome shotgun (WGS) entry which is preliminary data.</text>
</comment>
<dbReference type="Proteomes" id="UP001352852">
    <property type="component" value="Unassembled WGS sequence"/>
</dbReference>
<evidence type="ECO:0000313" key="2">
    <source>
        <dbReference type="Proteomes" id="UP001352852"/>
    </source>
</evidence>
<name>A0ABU7DA46_9TELE</name>
<protein>
    <submittedName>
        <fullName evidence="1">Uncharacterized protein</fullName>
    </submittedName>
</protein>